<dbReference type="STRING" id="1330534.L323_06515"/>
<evidence type="ECO:0000313" key="2">
    <source>
        <dbReference type="Proteomes" id="UP000016860"/>
    </source>
</evidence>
<gene>
    <name evidence="1" type="ORF">L323_06515</name>
</gene>
<accession>U4R394</accession>
<dbReference type="PANTHER" id="PTHR30217">
    <property type="entry name" value="PEPTIDASE U32 FAMILY"/>
    <property type="match status" value="1"/>
</dbReference>
<evidence type="ECO:0008006" key="3">
    <source>
        <dbReference type="Google" id="ProtNLM"/>
    </source>
</evidence>
<dbReference type="Pfam" id="PF01136">
    <property type="entry name" value="Peptidase_U32"/>
    <property type="match status" value="1"/>
</dbReference>
<proteinExistence type="predicted"/>
<organism evidence="1 2">
    <name type="scientific">Ruminiclostridium papyrosolvens C7</name>
    <dbReference type="NCBI Taxonomy" id="1330534"/>
    <lineage>
        <taxon>Bacteria</taxon>
        <taxon>Bacillati</taxon>
        <taxon>Bacillota</taxon>
        <taxon>Clostridia</taxon>
        <taxon>Eubacteriales</taxon>
        <taxon>Oscillospiraceae</taxon>
        <taxon>Ruminiclostridium</taxon>
    </lineage>
</organism>
<dbReference type="InterPro" id="IPR051454">
    <property type="entry name" value="RNA/ubiquinone_mod_enzymes"/>
</dbReference>
<sequence length="404" mass="46680">MKYFSVPADFKKTTIDAYERLNNSYKGSKVIETYGQITEGNLFGSGRPSDVLNKVDFNGLKDYVEYSKQKNIDFNYTLNTSCFGNRDFTKEGIHEIKCYLDKIYNAGVRSLTIAMPSLIEIVKTMGYDFSIKASAICQISNANKALAYKKMGVDRMVVDIPIHRDFQALKNIREAFGEKVEIIVNTICHKNCIYTMFHYNECSHDFDKNSQKSSVNYYPYRCILRCHEDNSNFIKTAWIRPEDLKYYSEVGINYFKIQGRQVVAVGDPVRTVESYFKESFDGNLMDLLRVFSPTNLFNIKIDNKKLEGYLKPFFDIPNFCKNNCPECNYCNSFLEKSINVDKAKVENNNAINYYTGFDEFTNSIKQVMDEAIVENRAKKCTAKPELDFDFDLDFEEDNSKGCVK</sequence>
<dbReference type="EMBL" id="ATAY01000022">
    <property type="protein sequence ID" value="EPR13011.1"/>
    <property type="molecule type" value="Genomic_DNA"/>
</dbReference>
<dbReference type="AlphaFoldDB" id="U4R394"/>
<name>U4R394_9FIRM</name>
<dbReference type="RefSeq" id="WP_020814872.1">
    <property type="nucleotide sequence ID" value="NZ_ATAY01000022.1"/>
</dbReference>
<dbReference type="PATRIC" id="fig|1330534.3.peg.1301"/>
<dbReference type="PANTHER" id="PTHR30217:SF10">
    <property type="entry name" value="23S RRNA 5-HYDROXYCYTIDINE C2501 SYNTHASE"/>
    <property type="match status" value="1"/>
</dbReference>
<dbReference type="Proteomes" id="UP000016860">
    <property type="component" value="Unassembled WGS sequence"/>
</dbReference>
<comment type="caution">
    <text evidence="1">The sequence shown here is derived from an EMBL/GenBank/DDBJ whole genome shotgun (WGS) entry which is preliminary data.</text>
</comment>
<dbReference type="InterPro" id="IPR001539">
    <property type="entry name" value="Peptidase_U32"/>
</dbReference>
<dbReference type="OrthoDB" id="9805982at2"/>
<protein>
    <recommendedName>
        <fullName evidence="3">Peptidase U32</fullName>
    </recommendedName>
</protein>
<reference evidence="1 2" key="1">
    <citation type="journal article" date="2013" name="Genome Announc.">
        <title>Draft Genome Sequence of the Cellulolytic Bacterium Clostridium papyrosolvens C7 (ATCC 700395).</title>
        <authorList>
            <person name="Zepeda V."/>
            <person name="Dassa B."/>
            <person name="Borovok I."/>
            <person name="Lamed R."/>
            <person name="Bayer E.A."/>
            <person name="Cate J.H."/>
        </authorList>
    </citation>
    <scope>NUCLEOTIDE SEQUENCE [LARGE SCALE GENOMIC DNA]</scope>
    <source>
        <strain evidence="1 2">C7</strain>
    </source>
</reference>
<evidence type="ECO:0000313" key="1">
    <source>
        <dbReference type="EMBL" id="EPR13011.1"/>
    </source>
</evidence>